<name>A0A9J5WN61_SOLCO</name>
<accession>A0A9J5WN61</accession>
<sequence>MDVRQDLFCGPGWSRWANRPIFKVKPSLERSMDLLVIQIFDGVGPDGKTDPYTRSNKPWSVHGSFGDPDFRRHFCKFFLWKFVKTLAMELVGPDGQTVLFLWSNDPQSWYTPWFADFRVL</sequence>
<dbReference type="EMBL" id="JACXVP010000011">
    <property type="protein sequence ID" value="KAG5576472.1"/>
    <property type="molecule type" value="Genomic_DNA"/>
</dbReference>
<reference evidence="1 2" key="1">
    <citation type="submission" date="2020-09" db="EMBL/GenBank/DDBJ databases">
        <title>De no assembly of potato wild relative species, Solanum commersonii.</title>
        <authorList>
            <person name="Cho K."/>
        </authorList>
    </citation>
    <scope>NUCLEOTIDE SEQUENCE [LARGE SCALE GENOMIC DNA]</scope>
    <source>
        <strain evidence="1">LZ3.2</strain>
        <tissue evidence="1">Leaf</tissue>
    </source>
</reference>
<gene>
    <name evidence="1" type="ORF">H5410_056606</name>
</gene>
<evidence type="ECO:0000313" key="1">
    <source>
        <dbReference type="EMBL" id="KAG5576472.1"/>
    </source>
</evidence>
<proteinExistence type="predicted"/>
<comment type="caution">
    <text evidence="1">The sequence shown here is derived from an EMBL/GenBank/DDBJ whole genome shotgun (WGS) entry which is preliminary data.</text>
</comment>
<dbReference type="Proteomes" id="UP000824120">
    <property type="component" value="Chromosome 11"/>
</dbReference>
<dbReference type="AlphaFoldDB" id="A0A9J5WN61"/>
<organism evidence="1 2">
    <name type="scientific">Solanum commersonii</name>
    <name type="common">Commerson's wild potato</name>
    <name type="synonym">Commerson's nightshade</name>
    <dbReference type="NCBI Taxonomy" id="4109"/>
    <lineage>
        <taxon>Eukaryota</taxon>
        <taxon>Viridiplantae</taxon>
        <taxon>Streptophyta</taxon>
        <taxon>Embryophyta</taxon>
        <taxon>Tracheophyta</taxon>
        <taxon>Spermatophyta</taxon>
        <taxon>Magnoliopsida</taxon>
        <taxon>eudicotyledons</taxon>
        <taxon>Gunneridae</taxon>
        <taxon>Pentapetalae</taxon>
        <taxon>asterids</taxon>
        <taxon>lamiids</taxon>
        <taxon>Solanales</taxon>
        <taxon>Solanaceae</taxon>
        <taxon>Solanoideae</taxon>
        <taxon>Solaneae</taxon>
        <taxon>Solanum</taxon>
    </lineage>
</organism>
<protein>
    <submittedName>
        <fullName evidence="1">Uncharacterized protein</fullName>
    </submittedName>
</protein>
<evidence type="ECO:0000313" key="2">
    <source>
        <dbReference type="Proteomes" id="UP000824120"/>
    </source>
</evidence>
<keyword evidence="2" id="KW-1185">Reference proteome</keyword>